<proteinExistence type="predicted"/>
<dbReference type="PANTHER" id="PTHR43482:SF1">
    <property type="entry name" value="PROTEIN AST1-RELATED"/>
    <property type="match status" value="1"/>
</dbReference>
<dbReference type="SUPFAM" id="SSF51735">
    <property type="entry name" value="NAD(P)-binding Rossmann-fold domains"/>
    <property type="match status" value="1"/>
</dbReference>
<dbReference type="InterPro" id="IPR011032">
    <property type="entry name" value="GroES-like_sf"/>
</dbReference>
<protein>
    <submittedName>
        <fullName evidence="2">NADP-dependent oxidoreductase</fullName>
        <ecNumber evidence="2">1.-.-.-</ecNumber>
    </submittedName>
</protein>
<sequence length="309" mass="32101">MPHAVRFDRYGPVDVLEVVEVARPTPGPDQVLVEVAATSINPGEIMIREGAMAEVAPSTFPSGQGSDLAGRVVEVGDQVGGWNIGDEVIGWTDERAAQAEFVTVPADQLTPRPPSVSWEQAGSLYVAGGTAHGMADAVPIDSGETAVVFGATGGVGSILTQLLVNEGVRVLAVAGPANDKWVRSVGAEPVHHGHALGHRLHEAAPEGIDAAYDAFGGGYVELVTGLGVAADRVVTIIDFNAAERFGAKTVFGYQVTSADVLADLARLIESGELTIPIAATFPLAQVREAYTQLAERHTRGKVVLLASAS</sequence>
<dbReference type="Gene3D" id="3.90.180.10">
    <property type="entry name" value="Medium-chain alcohol dehydrogenases, catalytic domain"/>
    <property type="match status" value="1"/>
</dbReference>
<dbReference type="InterPro" id="IPR020843">
    <property type="entry name" value="ER"/>
</dbReference>
<accession>A0ABU2JDF2</accession>
<dbReference type="Pfam" id="PF08240">
    <property type="entry name" value="ADH_N"/>
    <property type="match status" value="1"/>
</dbReference>
<dbReference type="InterPro" id="IPR052585">
    <property type="entry name" value="Lipid_raft_assoc_Zn_ADH"/>
</dbReference>
<dbReference type="SMART" id="SM00829">
    <property type="entry name" value="PKS_ER"/>
    <property type="match status" value="1"/>
</dbReference>
<gene>
    <name evidence="2" type="ORF">RM423_13995</name>
</gene>
<dbReference type="Proteomes" id="UP001183176">
    <property type="component" value="Unassembled WGS sequence"/>
</dbReference>
<organism evidence="2 3">
    <name type="scientific">Jatrophihabitans lederbergiae</name>
    <dbReference type="NCBI Taxonomy" id="3075547"/>
    <lineage>
        <taxon>Bacteria</taxon>
        <taxon>Bacillati</taxon>
        <taxon>Actinomycetota</taxon>
        <taxon>Actinomycetes</taxon>
        <taxon>Jatrophihabitantales</taxon>
        <taxon>Jatrophihabitantaceae</taxon>
        <taxon>Jatrophihabitans</taxon>
    </lineage>
</organism>
<evidence type="ECO:0000313" key="3">
    <source>
        <dbReference type="Proteomes" id="UP001183176"/>
    </source>
</evidence>
<comment type="caution">
    <text evidence="2">The sequence shown here is derived from an EMBL/GenBank/DDBJ whole genome shotgun (WGS) entry which is preliminary data.</text>
</comment>
<reference evidence="3" key="1">
    <citation type="submission" date="2023-07" db="EMBL/GenBank/DDBJ databases">
        <title>30 novel species of actinomycetes from the DSMZ collection.</title>
        <authorList>
            <person name="Nouioui I."/>
        </authorList>
    </citation>
    <scope>NUCLEOTIDE SEQUENCE [LARGE SCALE GENOMIC DNA]</scope>
    <source>
        <strain evidence="3">DSM 44399</strain>
    </source>
</reference>
<dbReference type="InterPro" id="IPR036291">
    <property type="entry name" value="NAD(P)-bd_dom_sf"/>
</dbReference>
<dbReference type="CDD" id="cd05289">
    <property type="entry name" value="MDR_like_2"/>
    <property type="match status" value="1"/>
</dbReference>
<evidence type="ECO:0000313" key="2">
    <source>
        <dbReference type="EMBL" id="MDT0262504.1"/>
    </source>
</evidence>
<feature type="domain" description="Enoyl reductase (ER)" evidence="1">
    <location>
        <begin position="11"/>
        <end position="304"/>
    </location>
</feature>
<dbReference type="RefSeq" id="WP_311423652.1">
    <property type="nucleotide sequence ID" value="NZ_JAVREH010000018.1"/>
</dbReference>
<keyword evidence="2" id="KW-0560">Oxidoreductase</keyword>
<evidence type="ECO:0000259" key="1">
    <source>
        <dbReference type="SMART" id="SM00829"/>
    </source>
</evidence>
<dbReference type="InterPro" id="IPR013154">
    <property type="entry name" value="ADH-like_N"/>
</dbReference>
<dbReference type="PANTHER" id="PTHR43482">
    <property type="entry name" value="PROTEIN AST1-RELATED"/>
    <property type="match status" value="1"/>
</dbReference>
<name>A0ABU2JDF2_9ACTN</name>
<dbReference type="SUPFAM" id="SSF50129">
    <property type="entry name" value="GroES-like"/>
    <property type="match status" value="1"/>
</dbReference>
<dbReference type="Pfam" id="PF13602">
    <property type="entry name" value="ADH_zinc_N_2"/>
    <property type="match status" value="1"/>
</dbReference>
<dbReference type="Gene3D" id="3.40.50.720">
    <property type="entry name" value="NAD(P)-binding Rossmann-like Domain"/>
    <property type="match status" value="1"/>
</dbReference>
<dbReference type="EC" id="1.-.-.-" evidence="2"/>
<keyword evidence="3" id="KW-1185">Reference proteome</keyword>
<dbReference type="EMBL" id="JAVREH010000018">
    <property type="protein sequence ID" value="MDT0262504.1"/>
    <property type="molecule type" value="Genomic_DNA"/>
</dbReference>
<dbReference type="GO" id="GO:0016491">
    <property type="term" value="F:oxidoreductase activity"/>
    <property type="evidence" value="ECO:0007669"/>
    <property type="project" value="UniProtKB-KW"/>
</dbReference>